<organism evidence="10 11">
    <name type="scientific">Massilia agrisoli</name>
    <dbReference type="NCBI Taxonomy" id="2892444"/>
    <lineage>
        <taxon>Bacteria</taxon>
        <taxon>Pseudomonadati</taxon>
        <taxon>Pseudomonadota</taxon>
        <taxon>Betaproteobacteria</taxon>
        <taxon>Burkholderiales</taxon>
        <taxon>Oxalobacteraceae</taxon>
        <taxon>Telluria group</taxon>
        <taxon>Massilia</taxon>
    </lineage>
</organism>
<dbReference type="Proteomes" id="UP001198701">
    <property type="component" value="Unassembled WGS sequence"/>
</dbReference>
<keyword evidence="11" id="KW-1185">Reference proteome</keyword>
<dbReference type="Gene3D" id="2.40.50.100">
    <property type="match status" value="1"/>
</dbReference>
<dbReference type="SUPFAM" id="SSF52777">
    <property type="entry name" value="CoA-dependent acyltransferases"/>
    <property type="match status" value="1"/>
</dbReference>
<evidence type="ECO:0000256" key="1">
    <source>
        <dbReference type="ARBA" id="ARBA00001938"/>
    </source>
</evidence>
<evidence type="ECO:0000256" key="6">
    <source>
        <dbReference type="ARBA" id="ARBA00023315"/>
    </source>
</evidence>
<evidence type="ECO:0000313" key="10">
    <source>
        <dbReference type="EMBL" id="MCC6070909.1"/>
    </source>
</evidence>
<dbReference type="PANTHER" id="PTHR43178">
    <property type="entry name" value="DIHYDROLIPOAMIDE ACETYLTRANSFERASE COMPONENT OF PYRUVATE DEHYDROGENASE COMPLEX"/>
    <property type="match status" value="1"/>
</dbReference>
<dbReference type="InterPro" id="IPR011053">
    <property type="entry name" value="Single_hybrid_motif"/>
</dbReference>
<evidence type="ECO:0000313" key="11">
    <source>
        <dbReference type="Proteomes" id="UP001198701"/>
    </source>
</evidence>
<evidence type="ECO:0000256" key="2">
    <source>
        <dbReference type="ARBA" id="ARBA00007317"/>
    </source>
</evidence>
<comment type="subunit">
    <text evidence="3">Forms a 24-polypeptide structural core with octahedral symmetry.</text>
</comment>
<dbReference type="SUPFAM" id="SSF47005">
    <property type="entry name" value="Peripheral subunit-binding domain of 2-oxo acid dehydrogenase complex"/>
    <property type="match status" value="1"/>
</dbReference>
<evidence type="ECO:0000256" key="4">
    <source>
        <dbReference type="ARBA" id="ARBA00022679"/>
    </source>
</evidence>
<dbReference type="SUPFAM" id="SSF51230">
    <property type="entry name" value="Single hybrid motif"/>
    <property type="match status" value="1"/>
</dbReference>
<comment type="caution">
    <text evidence="10">The sequence shown here is derived from an EMBL/GenBank/DDBJ whole genome shotgun (WGS) entry which is preliminary data.</text>
</comment>
<reference evidence="10 11" key="1">
    <citation type="submission" date="2021-11" db="EMBL/GenBank/DDBJ databases">
        <authorList>
            <person name="Huq M.A."/>
        </authorList>
    </citation>
    <scope>NUCLEOTIDE SEQUENCE [LARGE SCALE GENOMIC DNA]</scope>
    <source>
        <strain evidence="10 11">MAHUQ-52</strain>
    </source>
</reference>
<dbReference type="InterPro" id="IPR023213">
    <property type="entry name" value="CAT-like_dom_sf"/>
</dbReference>
<dbReference type="RefSeq" id="WP_229431831.1">
    <property type="nucleotide sequence ID" value="NZ_JAJHPV010000012.1"/>
</dbReference>
<keyword evidence="4 7" id="KW-0808">Transferase</keyword>
<dbReference type="InterPro" id="IPR050743">
    <property type="entry name" value="2-oxoacid_DH_E2_comp"/>
</dbReference>
<name>A0ABS8IUH2_9BURK</name>
<dbReference type="PROSITE" id="PS00189">
    <property type="entry name" value="LIPOYL"/>
    <property type="match status" value="1"/>
</dbReference>
<feature type="domain" description="Lipoyl-binding" evidence="8">
    <location>
        <begin position="3"/>
        <end position="78"/>
    </location>
</feature>
<dbReference type="Gene3D" id="3.30.559.10">
    <property type="entry name" value="Chloramphenicol acetyltransferase-like domain"/>
    <property type="match status" value="1"/>
</dbReference>
<comment type="cofactor">
    <cofactor evidence="1 7">
        <name>(R)-lipoate</name>
        <dbReference type="ChEBI" id="CHEBI:83088"/>
    </cofactor>
</comment>
<dbReference type="CDD" id="cd06849">
    <property type="entry name" value="lipoyl_domain"/>
    <property type="match status" value="1"/>
</dbReference>
<evidence type="ECO:0000256" key="5">
    <source>
        <dbReference type="ARBA" id="ARBA00022823"/>
    </source>
</evidence>
<evidence type="ECO:0000259" key="9">
    <source>
        <dbReference type="PROSITE" id="PS51826"/>
    </source>
</evidence>
<dbReference type="EMBL" id="JAJHPV010000012">
    <property type="protein sequence ID" value="MCC6070909.1"/>
    <property type="molecule type" value="Genomic_DNA"/>
</dbReference>
<keyword evidence="6 7" id="KW-0012">Acyltransferase</keyword>
<gene>
    <name evidence="10" type="ORF">LMJ30_08070</name>
</gene>
<dbReference type="EC" id="2.3.1.-" evidence="7"/>
<keyword evidence="5 7" id="KW-0450">Lipoyl</keyword>
<dbReference type="Pfam" id="PF00364">
    <property type="entry name" value="Biotin_lipoyl"/>
    <property type="match status" value="1"/>
</dbReference>
<dbReference type="PANTHER" id="PTHR43178:SF5">
    <property type="entry name" value="LIPOAMIDE ACYLTRANSFERASE COMPONENT OF BRANCHED-CHAIN ALPHA-KETO ACID DEHYDROGENASE COMPLEX, MITOCHONDRIAL"/>
    <property type="match status" value="1"/>
</dbReference>
<feature type="domain" description="Peripheral subunit-binding (PSBD)" evidence="9">
    <location>
        <begin position="148"/>
        <end position="185"/>
    </location>
</feature>
<dbReference type="Pfam" id="PF02817">
    <property type="entry name" value="E3_binding"/>
    <property type="match status" value="1"/>
</dbReference>
<dbReference type="InterPro" id="IPR004167">
    <property type="entry name" value="PSBD"/>
</dbReference>
<dbReference type="InterPro" id="IPR000089">
    <property type="entry name" value="Biotin_lipoyl"/>
</dbReference>
<evidence type="ECO:0000256" key="7">
    <source>
        <dbReference type="RuleBase" id="RU003423"/>
    </source>
</evidence>
<dbReference type="InterPro" id="IPR036625">
    <property type="entry name" value="E3-bd_dom_sf"/>
</dbReference>
<dbReference type="Gene3D" id="4.10.320.10">
    <property type="entry name" value="E3-binding domain"/>
    <property type="match status" value="1"/>
</dbReference>
<dbReference type="InterPro" id="IPR001078">
    <property type="entry name" value="2-oxoacid_DH_actylTfrase"/>
</dbReference>
<accession>A0ABS8IUH2</accession>
<protein>
    <recommendedName>
        <fullName evidence="7">Dihydrolipoamide acetyltransferase component of pyruvate dehydrogenase complex</fullName>
        <ecNumber evidence="7">2.3.1.-</ecNumber>
    </recommendedName>
</protein>
<proteinExistence type="inferred from homology"/>
<comment type="similarity">
    <text evidence="2 7">Belongs to the 2-oxoacid dehydrogenase family.</text>
</comment>
<dbReference type="PROSITE" id="PS51826">
    <property type="entry name" value="PSBD"/>
    <property type="match status" value="1"/>
</dbReference>
<evidence type="ECO:0000256" key="3">
    <source>
        <dbReference type="ARBA" id="ARBA00011484"/>
    </source>
</evidence>
<dbReference type="PROSITE" id="PS50968">
    <property type="entry name" value="BIOTINYL_LIPOYL"/>
    <property type="match status" value="1"/>
</dbReference>
<sequence>MGIHVIKMPDLGEGIAEVEVVQWRVQPGDAVTEDQVLADVMTDKATVEIPSPVHGTVLALGGAIGEALAVGAELIRLEVEGEGNAVAGAPAPSRAAPAAVAAPAPPAPAPAAAAPAPAPAALKAVRAPAPAAVAVAEPAPVARHDKPLASPSVRQRARNLGIDLHSVTATGPARHITHADLDAIIAGSKPRAAEAASRYAPHEGVHAVPLLGLRRKIAEKMQDAKRRIPHFTYVEEVDVTDVEALRVQLNAQHGKERGRLTLLPLLMRAVVQGAARFPHVNGRFDDDAGVVTYHKPVHIGIATQTDAGLMVPVVRHAEARDLWASAAEVARLAEAARTSKAARDELSGSTITITSLGALGGIVTTPVINHPEVAIVGVNRMVERPVVRDGAVVVRKMMNLSCSFDHRVIDGMYAAQFVQALRAYLECPATLFID</sequence>
<dbReference type="InterPro" id="IPR003016">
    <property type="entry name" value="2-oxoA_DH_lipoyl-BS"/>
</dbReference>
<evidence type="ECO:0000259" key="8">
    <source>
        <dbReference type="PROSITE" id="PS50968"/>
    </source>
</evidence>
<dbReference type="Pfam" id="PF00198">
    <property type="entry name" value="2-oxoacid_dh"/>
    <property type="match status" value="1"/>
</dbReference>